<feature type="domain" description="GGDEF" evidence="4">
    <location>
        <begin position="241"/>
        <end position="374"/>
    </location>
</feature>
<dbReference type="EC" id="2.7.7.65" evidence="1"/>
<dbReference type="Pfam" id="PF00990">
    <property type="entry name" value="GGDEF"/>
    <property type="match status" value="1"/>
</dbReference>
<dbReference type="SMART" id="SM00267">
    <property type="entry name" value="GGDEF"/>
    <property type="match status" value="1"/>
</dbReference>
<dbReference type="InterPro" id="IPR029787">
    <property type="entry name" value="Nucleotide_cyclase"/>
</dbReference>
<dbReference type="GO" id="GO:0052621">
    <property type="term" value="F:diguanylate cyclase activity"/>
    <property type="evidence" value="ECO:0007669"/>
    <property type="project" value="UniProtKB-EC"/>
</dbReference>
<dbReference type="EMBL" id="QPIX01000001">
    <property type="protein sequence ID" value="RCW28538.1"/>
    <property type="molecule type" value="Genomic_DNA"/>
</dbReference>
<keyword evidence="6" id="KW-1185">Reference proteome</keyword>
<feature type="transmembrane region" description="Helical" evidence="3">
    <location>
        <begin position="114"/>
        <end position="132"/>
    </location>
</feature>
<protein>
    <recommendedName>
        <fullName evidence="1">diguanylate cyclase</fullName>
        <ecNumber evidence="1">2.7.7.65</ecNumber>
    </recommendedName>
</protein>
<feature type="transmembrane region" description="Helical" evidence="3">
    <location>
        <begin position="85"/>
        <end position="102"/>
    </location>
</feature>
<dbReference type="Gene3D" id="3.30.70.270">
    <property type="match status" value="1"/>
</dbReference>
<gene>
    <name evidence="5" type="ORF">DFR48_101553</name>
</gene>
<dbReference type="InterPro" id="IPR043128">
    <property type="entry name" value="Rev_trsase/Diguanyl_cyclase"/>
</dbReference>
<dbReference type="CDD" id="cd01949">
    <property type="entry name" value="GGDEF"/>
    <property type="match status" value="1"/>
</dbReference>
<name>A0A6I7HTI9_9HYPH</name>
<comment type="caution">
    <text evidence="5">The sequence shown here is derived from an EMBL/GenBank/DDBJ whole genome shotgun (WGS) entry which is preliminary data.</text>
</comment>
<keyword evidence="3" id="KW-1133">Transmembrane helix</keyword>
<sequence length="405" mass="43837">MACLLAIWVVFAVLLTMAWSLERQRPELAIWSVGFWLGALGALFLSLRTILPEGLTIGLGNGLLILATGLAWLGIRAFDGLSLKFWVPVVPTVLWFGAFLFWPGFREDVNARIALVSVIIIVFSVMFIRSMWQGEAIEPLPSRKLVMGTMAVHGVINAVRLPLVVVAPVMEQGGIALSAWHGVFTFEIVVNTLFCGMALFSLGRERVTAEYKRASQIDALTGVFNRRAFSDHVDGYRRRGVGGAIALLDLDHFKRVNDSYGHGAGDKVLCAFVAMVQDILPQDVVFGRLGGEEFAVYLPARNRGEAHAVCERLRRTAEALPVDWKGNRLTLTVSIGLCGDVPAGVDLGVVLGLADRALYAAKRNGRNRIAFADGSEGQGELLPRVGPAEAACQTGTSPAEHQASS</sequence>
<feature type="transmembrane region" description="Helical" evidence="3">
    <location>
        <begin position="54"/>
        <end position="73"/>
    </location>
</feature>
<dbReference type="PANTHER" id="PTHR45138">
    <property type="entry name" value="REGULATORY COMPONENTS OF SENSORY TRANSDUCTION SYSTEM"/>
    <property type="match status" value="1"/>
</dbReference>
<evidence type="ECO:0000256" key="3">
    <source>
        <dbReference type="SAM" id="Phobius"/>
    </source>
</evidence>
<comment type="catalytic activity">
    <reaction evidence="2">
        <text>2 GTP = 3',3'-c-di-GMP + 2 diphosphate</text>
        <dbReference type="Rhea" id="RHEA:24898"/>
        <dbReference type="ChEBI" id="CHEBI:33019"/>
        <dbReference type="ChEBI" id="CHEBI:37565"/>
        <dbReference type="ChEBI" id="CHEBI:58805"/>
        <dbReference type="EC" id="2.7.7.65"/>
    </reaction>
</comment>
<evidence type="ECO:0000313" key="6">
    <source>
        <dbReference type="Proteomes" id="UP000252582"/>
    </source>
</evidence>
<proteinExistence type="predicted"/>
<dbReference type="PANTHER" id="PTHR45138:SF9">
    <property type="entry name" value="DIGUANYLATE CYCLASE DGCM-RELATED"/>
    <property type="match status" value="1"/>
</dbReference>
<evidence type="ECO:0000313" key="5">
    <source>
        <dbReference type="EMBL" id="RCW28538.1"/>
    </source>
</evidence>
<organism evidence="5 6">
    <name type="scientific">Ciceribacter lividus</name>
    <dbReference type="NCBI Taxonomy" id="1197950"/>
    <lineage>
        <taxon>Bacteria</taxon>
        <taxon>Pseudomonadati</taxon>
        <taxon>Pseudomonadota</taxon>
        <taxon>Alphaproteobacteria</taxon>
        <taxon>Hyphomicrobiales</taxon>
        <taxon>Rhizobiaceae</taxon>
        <taxon>Ciceribacter</taxon>
    </lineage>
</organism>
<dbReference type="Proteomes" id="UP000252582">
    <property type="component" value="Unassembled WGS sequence"/>
</dbReference>
<feature type="transmembrane region" description="Helical" evidence="3">
    <location>
        <begin position="28"/>
        <end position="47"/>
    </location>
</feature>
<evidence type="ECO:0000259" key="4">
    <source>
        <dbReference type="PROSITE" id="PS50887"/>
    </source>
</evidence>
<reference evidence="5 6" key="1">
    <citation type="submission" date="2018-07" db="EMBL/GenBank/DDBJ databases">
        <title>Genomic Encyclopedia of Type Strains, Phase IV (KMG-IV): sequencing the most valuable type-strain genomes for metagenomic binning, comparative biology and taxonomic classification.</title>
        <authorList>
            <person name="Goeker M."/>
        </authorList>
    </citation>
    <scope>NUCLEOTIDE SEQUENCE [LARGE SCALE GENOMIC DNA]</scope>
    <source>
        <strain evidence="5 6">DSM 25528</strain>
    </source>
</reference>
<dbReference type="NCBIfam" id="TIGR00254">
    <property type="entry name" value="GGDEF"/>
    <property type="match status" value="1"/>
</dbReference>
<evidence type="ECO:0000256" key="1">
    <source>
        <dbReference type="ARBA" id="ARBA00012528"/>
    </source>
</evidence>
<dbReference type="InterPro" id="IPR050469">
    <property type="entry name" value="Diguanylate_Cyclase"/>
</dbReference>
<dbReference type="PROSITE" id="PS50887">
    <property type="entry name" value="GGDEF"/>
    <property type="match status" value="1"/>
</dbReference>
<dbReference type="InterPro" id="IPR000160">
    <property type="entry name" value="GGDEF_dom"/>
</dbReference>
<dbReference type="SUPFAM" id="SSF55073">
    <property type="entry name" value="Nucleotide cyclase"/>
    <property type="match status" value="1"/>
</dbReference>
<feature type="transmembrane region" description="Helical" evidence="3">
    <location>
        <begin position="179"/>
        <end position="203"/>
    </location>
</feature>
<dbReference type="AlphaFoldDB" id="A0A6I7HTI9"/>
<accession>A0A6I7HTI9</accession>
<keyword evidence="3" id="KW-0472">Membrane</keyword>
<keyword evidence="3" id="KW-0812">Transmembrane</keyword>
<evidence type="ECO:0000256" key="2">
    <source>
        <dbReference type="ARBA" id="ARBA00034247"/>
    </source>
</evidence>
<dbReference type="FunFam" id="3.30.70.270:FF:000001">
    <property type="entry name" value="Diguanylate cyclase domain protein"/>
    <property type="match status" value="1"/>
</dbReference>